<sequence length="488" mass="56041">MTISRAGGRTSLGIFDRLPVDLFRPLASENRERMWELLVRLHDVFFGPDATLPPEDGFPHRTVTLEIERHLLSTPKWAEEAEAGAEATPQARANQYLDRLIESGWLRQERIGVRNFIVMPPVVQKVLELLQQFAEEGAPLVGGKVQVIYNNLLAIEGDPETQAHALPETAKQARSLVASLAGIGVRVREVMERLATEETAGKFVAAFFRDYISELYIRDYHNMRTNNHPLRHRHDIVRIAYRFRDEAALRRTMMDAYTRLYGSRLDSDPEALFERDISRLLKFQDVQQYLDRVDDSVNRATRQALSYLRYKLRSHDRIEVVISNTISLLTSPDRAPDAEVPTPFAPGLLFSEERLRPPARTVEDIRPPVMRRQGLSPEQRARAELWRAMTRARQVTRMQVRQYAKRCLPAGSRVRSDDLPVTEVSDLVIFMAFSRAAFLTQRLSPSALRHVPLMMTFQGLAFRAEPGEVTETPYIRVPRFYVERKGEL</sequence>
<dbReference type="RefSeq" id="WP_133321301.1">
    <property type="nucleotide sequence ID" value="NZ_SMTF01000003.1"/>
</dbReference>
<name>A0A4R5TYH2_9GAMM</name>
<proteinExistence type="predicted"/>
<organism evidence="1 2">
    <name type="scientific">Luteimonas aestuarii</name>
    <dbReference type="NCBI Taxonomy" id="453837"/>
    <lineage>
        <taxon>Bacteria</taxon>
        <taxon>Pseudomonadati</taxon>
        <taxon>Pseudomonadota</taxon>
        <taxon>Gammaproteobacteria</taxon>
        <taxon>Lysobacterales</taxon>
        <taxon>Lysobacteraceae</taxon>
        <taxon>Luteimonas</taxon>
    </lineage>
</organism>
<protein>
    <submittedName>
        <fullName evidence="1">Uncharacterized protein</fullName>
    </submittedName>
</protein>
<dbReference type="Pfam" id="PF18982">
    <property type="entry name" value="JetA"/>
    <property type="match status" value="1"/>
</dbReference>
<dbReference type="EMBL" id="SMTF01000003">
    <property type="protein sequence ID" value="TDK26268.1"/>
    <property type="molecule type" value="Genomic_DNA"/>
</dbReference>
<dbReference type="OrthoDB" id="8038184at2"/>
<dbReference type="AlphaFoldDB" id="A0A4R5TYH2"/>
<evidence type="ECO:0000313" key="2">
    <source>
        <dbReference type="Proteomes" id="UP000294796"/>
    </source>
</evidence>
<accession>A0A4R5TYH2</accession>
<comment type="caution">
    <text evidence="1">The sequence shown here is derived from an EMBL/GenBank/DDBJ whole genome shotgun (WGS) entry which is preliminary data.</text>
</comment>
<dbReference type="InterPro" id="IPR043773">
    <property type="entry name" value="JetA"/>
</dbReference>
<gene>
    <name evidence="1" type="ORF">E2F46_06650</name>
</gene>
<keyword evidence="2" id="KW-1185">Reference proteome</keyword>
<evidence type="ECO:0000313" key="1">
    <source>
        <dbReference type="EMBL" id="TDK26268.1"/>
    </source>
</evidence>
<reference evidence="1 2" key="1">
    <citation type="submission" date="2019-03" db="EMBL/GenBank/DDBJ databases">
        <title>Luteimonas zhaokaii sp.nov., isolated from the rectal contents of Plateau pika in Yushu, Qinghai Province, China.</title>
        <authorList>
            <person name="Zhang G."/>
        </authorList>
    </citation>
    <scope>NUCLEOTIDE SEQUENCE [LARGE SCALE GENOMIC DNA]</scope>
    <source>
        <strain evidence="1 2">B9</strain>
    </source>
</reference>
<dbReference type="Proteomes" id="UP000294796">
    <property type="component" value="Unassembled WGS sequence"/>
</dbReference>